<dbReference type="InterPro" id="IPR036390">
    <property type="entry name" value="WH_DNA-bd_sf"/>
</dbReference>
<comment type="caution">
    <text evidence="4">The sequence shown here is derived from an EMBL/GenBank/DDBJ whole genome shotgun (WGS) entry which is preliminary data.</text>
</comment>
<keyword evidence="5" id="KW-1185">Reference proteome</keyword>
<dbReference type="PANTHER" id="PTHR34580:SF1">
    <property type="entry name" value="PROTEIN PAFC"/>
    <property type="match status" value="1"/>
</dbReference>
<dbReference type="PROSITE" id="PS51000">
    <property type="entry name" value="HTH_DEOR_2"/>
    <property type="match status" value="1"/>
</dbReference>
<dbReference type="PROSITE" id="PS52050">
    <property type="entry name" value="WYL"/>
    <property type="match status" value="1"/>
</dbReference>
<dbReference type="SUPFAM" id="SSF46785">
    <property type="entry name" value="Winged helix' DNA-binding domain"/>
    <property type="match status" value="1"/>
</dbReference>
<name>A0A919UEG6_9ACTN</name>
<dbReference type="Gene3D" id="1.10.10.10">
    <property type="entry name" value="Winged helix-like DNA-binding domain superfamily/Winged helix DNA-binding domain"/>
    <property type="match status" value="1"/>
</dbReference>
<sequence length="319" mass="33805">MFDGYASTVRADRLLSLVLLLQARPDVAAPELADRLGVSVRTVLRDVDALSAAGIPVYTERGRFGGIRLLDTYRSGLANLSRAEGAGLAVGQSRLAGDLGLGDALDSAIEKIIGAGGQALRGGLTQGRRHVLVDVDPWMRAGEAVPLLPLIHDGLLRGRRLSLDYRDSAGDRQLRTVAPAGLVAKAGTWYLVTAEPALVRVSRVLACTVLPQPAPLPPGFDLDAAWSRLRDRVEVRPRDLPVVVTAAPDAVAMVRRVLARHLRDDDGSSPTVRLAFAAVQHAVGSLLGLGTRVEVVSPPSVRTAMRTAALAVADLYRPG</sequence>
<dbReference type="InterPro" id="IPR026881">
    <property type="entry name" value="WYL_dom"/>
</dbReference>
<evidence type="ECO:0000256" key="1">
    <source>
        <dbReference type="ARBA" id="ARBA00023015"/>
    </source>
</evidence>
<dbReference type="AlphaFoldDB" id="A0A919UEG6"/>
<dbReference type="InterPro" id="IPR028349">
    <property type="entry name" value="PafC-like"/>
</dbReference>
<organism evidence="4 5">
    <name type="scientific">Dactylosporangium siamense</name>
    <dbReference type="NCBI Taxonomy" id="685454"/>
    <lineage>
        <taxon>Bacteria</taxon>
        <taxon>Bacillati</taxon>
        <taxon>Actinomycetota</taxon>
        <taxon>Actinomycetes</taxon>
        <taxon>Micromonosporales</taxon>
        <taxon>Micromonosporaceae</taxon>
        <taxon>Dactylosporangium</taxon>
    </lineage>
</organism>
<dbReference type="Pfam" id="PF13280">
    <property type="entry name" value="WYL"/>
    <property type="match status" value="1"/>
</dbReference>
<keyword evidence="2" id="KW-0804">Transcription</keyword>
<evidence type="ECO:0000313" key="4">
    <source>
        <dbReference type="EMBL" id="GIG48610.1"/>
    </source>
</evidence>
<dbReference type="PANTHER" id="PTHR34580">
    <property type="match status" value="1"/>
</dbReference>
<dbReference type="GO" id="GO:0003700">
    <property type="term" value="F:DNA-binding transcription factor activity"/>
    <property type="evidence" value="ECO:0007669"/>
    <property type="project" value="InterPro"/>
</dbReference>
<evidence type="ECO:0000313" key="5">
    <source>
        <dbReference type="Proteomes" id="UP000660611"/>
    </source>
</evidence>
<dbReference type="Proteomes" id="UP000660611">
    <property type="component" value="Unassembled WGS sequence"/>
</dbReference>
<dbReference type="InterPro" id="IPR057727">
    <property type="entry name" value="WCX_dom"/>
</dbReference>
<dbReference type="InterPro" id="IPR051534">
    <property type="entry name" value="CBASS_pafABC_assoc_protein"/>
</dbReference>
<accession>A0A919UEG6</accession>
<dbReference type="InterPro" id="IPR013196">
    <property type="entry name" value="HTH_11"/>
</dbReference>
<dbReference type="Pfam" id="PF08279">
    <property type="entry name" value="HTH_11"/>
    <property type="match status" value="1"/>
</dbReference>
<dbReference type="InterPro" id="IPR036388">
    <property type="entry name" value="WH-like_DNA-bd_sf"/>
</dbReference>
<evidence type="ECO:0000256" key="2">
    <source>
        <dbReference type="ARBA" id="ARBA00023163"/>
    </source>
</evidence>
<keyword evidence="1" id="KW-0805">Transcription regulation</keyword>
<dbReference type="EMBL" id="BONQ01000107">
    <property type="protein sequence ID" value="GIG48610.1"/>
    <property type="molecule type" value="Genomic_DNA"/>
</dbReference>
<dbReference type="Pfam" id="PF25583">
    <property type="entry name" value="WCX"/>
    <property type="match status" value="1"/>
</dbReference>
<gene>
    <name evidence="4" type="ORF">Dsi01nite_066510</name>
</gene>
<proteinExistence type="predicted"/>
<evidence type="ECO:0000259" key="3">
    <source>
        <dbReference type="PROSITE" id="PS51000"/>
    </source>
</evidence>
<dbReference type="InterPro" id="IPR001034">
    <property type="entry name" value="DeoR_HTH"/>
</dbReference>
<protein>
    <submittedName>
        <fullName evidence="4">Transcriptional regulator</fullName>
    </submittedName>
</protein>
<dbReference type="PIRSF" id="PIRSF016838">
    <property type="entry name" value="PafC"/>
    <property type="match status" value="1"/>
</dbReference>
<feature type="domain" description="HTH deoR-type" evidence="3">
    <location>
        <begin position="10"/>
        <end position="65"/>
    </location>
</feature>
<reference evidence="4" key="1">
    <citation type="submission" date="2021-01" db="EMBL/GenBank/DDBJ databases">
        <title>Whole genome shotgun sequence of Dactylosporangium siamense NBRC 106093.</title>
        <authorList>
            <person name="Komaki H."/>
            <person name="Tamura T."/>
        </authorList>
    </citation>
    <scope>NUCLEOTIDE SEQUENCE</scope>
    <source>
        <strain evidence="4">NBRC 106093</strain>
    </source>
</reference>